<name>A0ABS3S8X3_9ACTN</name>
<keyword evidence="3" id="KW-1185">Reference proteome</keyword>
<organism evidence="2 3">
    <name type="scientific">Actinomadura violacea</name>
    <dbReference type="NCBI Taxonomy" id="2819934"/>
    <lineage>
        <taxon>Bacteria</taxon>
        <taxon>Bacillati</taxon>
        <taxon>Actinomycetota</taxon>
        <taxon>Actinomycetes</taxon>
        <taxon>Streptosporangiales</taxon>
        <taxon>Thermomonosporaceae</taxon>
        <taxon>Actinomadura</taxon>
    </lineage>
</organism>
<protein>
    <submittedName>
        <fullName evidence="2">Uncharacterized protein</fullName>
    </submittedName>
</protein>
<dbReference type="Proteomes" id="UP000680206">
    <property type="component" value="Unassembled WGS sequence"/>
</dbReference>
<feature type="chain" id="PRO_5046464295" evidence="1">
    <location>
        <begin position="26"/>
        <end position="545"/>
    </location>
</feature>
<proteinExistence type="predicted"/>
<evidence type="ECO:0000313" key="3">
    <source>
        <dbReference type="Proteomes" id="UP000680206"/>
    </source>
</evidence>
<accession>A0ABS3S8X3</accession>
<reference evidence="2 3" key="1">
    <citation type="submission" date="2021-03" db="EMBL/GenBank/DDBJ databases">
        <title>Actinomadura violae sp. nov., isolated from lichen in Thailand.</title>
        <authorList>
            <person name="Kanchanasin P."/>
            <person name="Saeng-In P."/>
            <person name="Phongsopitanun W."/>
            <person name="Yuki M."/>
            <person name="Kudo T."/>
            <person name="Ohkuma M."/>
            <person name="Tanasupawat S."/>
        </authorList>
    </citation>
    <scope>NUCLEOTIDE SEQUENCE [LARGE SCALE GENOMIC DNA]</scope>
    <source>
        <strain evidence="2 3">LCR2-06</strain>
    </source>
</reference>
<comment type="caution">
    <text evidence="2">The sequence shown here is derived from an EMBL/GenBank/DDBJ whole genome shotgun (WGS) entry which is preliminary data.</text>
</comment>
<keyword evidence="1" id="KW-0732">Signal</keyword>
<sequence length="545" mass="59135">MRRLLALFTGLVTVAALAVAPPAEAADSPDLRSARVLSPGATTQIEVAARSLSDITKVRAVLRPYLGGSESVPVDDFELVDGTTKDGVWRTKSPVTVAEGRWMADIELTNATMTRTLPRRVMIDNGLDSEIADVAVSPAVVDVDHPQVTFRARLLAKNPDGTRTPVAGAPVHVQEPSGQIVTVVTGADGRAEGTADFRVSHDLAVVFNGDFMHRPVRSAAVQVTRQRLKTRITLEIKGGLIVGDTVAVTGRLERQDRAGVWAPLAGKQVDLQFDKAVGGDWHTIASPKTDANGVYSVPVLVTDGGAFDASFGDDPVGLPDDYYAYGMSSANTNDLQVTYRTSITGFDADPEPVGRGDMVTGTGRVLWKHADGRWGDGPAADVYLQFSADKKKWTDAGALSVSGDGRFDIQGRATRDGYWRTVVRPDGYLVVPSTSPTDYVDVRYRTKFLDFNASPEPVVKGRTVTIVGTLYRETTKWTRFGKQKVPFYFRPKGSTKWTYMGATTADGMGQFRKGFKASKDGTWRAYYGGASAYVKTYRDDYVDVR</sequence>
<gene>
    <name evidence="2" type="ORF">J4709_44630</name>
</gene>
<dbReference type="RefSeq" id="WP_208251395.1">
    <property type="nucleotide sequence ID" value="NZ_JAGEPF010000037.1"/>
</dbReference>
<evidence type="ECO:0000313" key="2">
    <source>
        <dbReference type="EMBL" id="MBO2464680.1"/>
    </source>
</evidence>
<feature type="signal peptide" evidence="1">
    <location>
        <begin position="1"/>
        <end position="25"/>
    </location>
</feature>
<dbReference type="EMBL" id="JAGEPF010000037">
    <property type="protein sequence ID" value="MBO2464680.1"/>
    <property type="molecule type" value="Genomic_DNA"/>
</dbReference>
<evidence type="ECO:0000256" key="1">
    <source>
        <dbReference type="SAM" id="SignalP"/>
    </source>
</evidence>